<reference evidence="2 3" key="1">
    <citation type="submission" date="2019-03" db="EMBL/GenBank/DDBJ databases">
        <title>Genomic Encyclopedia of Type Strains, Phase IV (KMG-V): Genome sequencing to study the core and pangenomes of soil and plant-associated prokaryotes.</title>
        <authorList>
            <person name="Whitman W."/>
        </authorList>
    </citation>
    <scope>NUCLEOTIDE SEQUENCE [LARGE SCALE GENOMIC DNA]</scope>
    <source>
        <strain evidence="2 3">IE4868</strain>
    </source>
</reference>
<evidence type="ECO:0000256" key="1">
    <source>
        <dbReference type="SAM" id="MobiDB-lite"/>
    </source>
</evidence>
<dbReference type="AlphaFoldDB" id="A0A4V2VDL0"/>
<sequence length="322" mass="35850">MFRVSAGQADKTGSSIANGRHGARSRRRNRSKYSYSQPRTIPYFDFNICWVTKNTETYVPSGAQLMANNQRFLNFLDRHQGAAPIMPAVHTTSVTRLGEIINNDEIKLTECRFYKKDLSYFFYGKPAYKLGNHSGAASKQLGDAGVCFVFDLGTLPTIYKSFALDTGACFGKRYDEYLPMGVGIDDFGLPADQAYLAKVVAAFYGGNRSYFVGDGRHDVAPPGLDVASQAYADIARSVVSLQFDDRACTCEIQLDQPVALANARLLTVVMPDKAFDDPEVKIALGRWDVRPVLYRMKRARPGERTEVIHEKLGDFYELSGLI</sequence>
<dbReference type="Proteomes" id="UP000295507">
    <property type="component" value="Unassembled WGS sequence"/>
</dbReference>
<proteinExistence type="predicted"/>
<evidence type="ECO:0000313" key="3">
    <source>
        <dbReference type="Proteomes" id="UP000295507"/>
    </source>
</evidence>
<organism evidence="2 3">
    <name type="scientific">Rhizobium azibense</name>
    <dbReference type="NCBI Taxonomy" id="1136135"/>
    <lineage>
        <taxon>Bacteria</taxon>
        <taxon>Pseudomonadati</taxon>
        <taxon>Pseudomonadota</taxon>
        <taxon>Alphaproteobacteria</taxon>
        <taxon>Hyphomicrobiales</taxon>
        <taxon>Rhizobiaceae</taxon>
        <taxon>Rhizobium/Agrobacterium group</taxon>
        <taxon>Rhizobium</taxon>
    </lineage>
</organism>
<accession>A0A4V2VDL0</accession>
<comment type="caution">
    <text evidence="2">The sequence shown here is derived from an EMBL/GenBank/DDBJ whole genome shotgun (WGS) entry which is preliminary data.</text>
</comment>
<feature type="region of interest" description="Disordered" evidence="1">
    <location>
        <begin position="1"/>
        <end position="34"/>
    </location>
</feature>
<protein>
    <submittedName>
        <fullName evidence="2">Uncharacterized protein</fullName>
    </submittedName>
</protein>
<evidence type="ECO:0000313" key="2">
    <source>
        <dbReference type="EMBL" id="TCU33145.1"/>
    </source>
</evidence>
<gene>
    <name evidence="2" type="ORF">EV129_117142</name>
</gene>
<name>A0A4V2VDL0_9HYPH</name>
<feature type="compositionally biased region" description="Basic residues" evidence="1">
    <location>
        <begin position="21"/>
        <end position="31"/>
    </location>
</feature>
<dbReference type="EMBL" id="SMBK01000017">
    <property type="protein sequence ID" value="TCU33145.1"/>
    <property type="molecule type" value="Genomic_DNA"/>
</dbReference>